<dbReference type="Gene3D" id="2.60.120.650">
    <property type="entry name" value="Cupin"/>
    <property type="match status" value="1"/>
</dbReference>
<dbReference type="PANTHER" id="PTHR12154:SF4">
    <property type="entry name" value="UDP-N-ACETYLGLUCOSAMINE TRANSFERASE SUBUNIT ALG14 HOMOLOG"/>
    <property type="match status" value="1"/>
</dbReference>
<evidence type="ECO:0000256" key="3">
    <source>
        <dbReference type="ARBA" id="ARBA00017467"/>
    </source>
</evidence>
<dbReference type="GO" id="GO:0043541">
    <property type="term" value="C:UDP-N-acetylglucosamine transferase complex"/>
    <property type="evidence" value="ECO:0007669"/>
    <property type="project" value="TreeGrafter"/>
</dbReference>
<evidence type="ECO:0000313" key="11">
    <source>
        <dbReference type="Proteomes" id="UP001168990"/>
    </source>
</evidence>
<keyword evidence="6 8" id="KW-1133">Transmembrane helix</keyword>
<feature type="domain" description="JmjC" evidence="9">
    <location>
        <begin position="482"/>
        <end position="619"/>
    </location>
</feature>
<comment type="caution">
    <text evidence="10">The sequence shown here is derived from an EMBL/GenBank/DDBJ whole genome shotgun (WGS) entry which is preliminary data.</text>
</comment>
<dbReference type="GO" id="GO:0006488">
    <property type="term" value="P:dolichol-linked oligosaccharide biosynthetic process"/>
    <property type="evidence" value="ECO:0007669"/>
    <property type="project" value="InterPro"/>
</dbReference>
<evidence type="ECO:0000256" key="2">
    <source>
        <dbReference type="ARBA" id="ARBA00009731"/>
    </source>
</evidence>
<reference evidence="10" key="2">
    <citation type="submission" date="2023-03" db="EMBL/GenBank/DDBJ databases">
        <authorList>
            <person name="Inwood S.N."/>
            <person name="Skelly J.G."/>
            <person name="Guhlin J."/>
            <person name="Harrop T.W.R."/>
            <person name="Goldson S.G."/>
            <person name="Dearden P.K."/>
        </authorList>
    </citation>
    <scope>NUCLEOTIDE SEQUENCE</scope>
    <source>
        <strain evidence="10">Irish</strain>
        <tissue evidence="10">Whole body</tissue>
    </source>
</reference>
<evidence type="ECO:0000256" key="7">
    <source>
        <dbReference type="ARBA" id="ARBA00023136"/>
    </source>
</evidence>
<dbReference type="InterPro" id="IPR041667">
    <property type="entry name" value="Cupin_8"/>
</dbReference>
<evidence type="ECO:0000256" key="4">
    <source>
        <dbReference type="ARBA" id="ARBA00022692"/>
    </source>
</evidence>
<organism evidence="10 11">
    <name type="scientific">Microctonus aethiopoides</name>
    <dbReference type="NCBI Taxonomy" id="144406"/>
    <lineage>
        <taxon>Eukaryota</taxon>
        <taxon>Metazoa</taxon>
        <taxon>Ecdysozoa</taxon>
        <taxon>Arthropoda</taxon>
        <taxon>Hexapoda</taxon>
        <taxon>Insecta</taxon>
        <taxon>Pterygota</taxon>
        <taxon>Neoptera</taxon>
        <taxon>Endopterygota</taxon>
        <taxon>Hymenoptera</taxon>
        <taxon>Apocrita</taxon>
        <taxon>Ichneumonoidea</taxon>
        <taxon>Braconidae</taxon>
        <taxon>Euphorinae</taxon>
        <taxon>Microctonus</taxon>
    </lineage>
</organism>
<dbReference type="PROSITE" id="PS51184">
    <property type="entry name" value="JMJC"/>
    <property type="match status" value="1"/>
</dbReference>
<comment type="similarity">
    <text evidence="2">Belongs to the ALG14 family.</text>
</comment>
<keyword evidence="5" id="KW-0256">Endoplasmic reticulum</keyword>
<evidence type="ECO:0000256" key="5">
    <source>
        <dbReference type="ARBA" id="ARBA00022824"/>
    </source>
</evidence>
<evidence type="ECO:0000256" key="6">
    <source>
        <dbReference type="ARBA" id="ARBA00022989"/>
    </source>
</evidence>
<reference evidence="10" key="1">
    <citation type="journal article" date="2023" name="bioRxiv">
        <title>Scaffold-level genome assemblies of two parasitoid biocontrol wasps reveal the parthenogenesis mechanism and an associated novel virus.</title>
        <authorList>
            <person name="Inwood S."/>
            <person name="Skelly J."/>
            <person name="Guhlin J."/>
            <person name="Harrop T."/>
            <person name="Goldson S."/>
            <person name="Dearden P."/>
        </authorList>
    </citation>
    <scope>NUCLEOTIDE SEQUENCE</scope>
    <source>
        <strain evidence="10">Irish</strain>
        <tissue evidence="10">Whole body</tissue>
    </source>
</reference>
<gene>
    <name evidence="10" type="ORF">PV328_004254</name>
</gene>
<sequence length="619" mass="71629">MTINFIIYIIITILLGLLIRIFYMIYLNHKIKPRIKYTTVKTFIILGSGGHTTEMLKIVEKLDNTKYTPRIYIHGETDKISVEKLHEKEKNNKDWKIIPIFRSREVGQSYLTSIVTTLIAFRDAFYILFAENPDLILCNGPGTGVPLCLGSFLMQLLFINKSKVIFIESFCRVKTFSLTGKILYHFVDHVIVQWPNLCTNNDKHCIMTNKTPLTSIEIPWNILLQVCNEQLPLEIKAHLIPMCNTLQTHLISNGKIESIDVDDLLLIAEACLDRTWEELNTGHWKNVPIEQRHCYTVCSILKCITLEIKIGKVERVNEELTVKEIITQIDKGLLLGAPLDEAPNILTEMASRLNEHIRNQENIAEVLDFDVDCVSKELLPGFKWLKRFDSPSMESFYRDIFMPKCPVVLTGCIKHWKALKTWKDPNYLIKIAGSRTVPIELGSRYTEEDWSQCLTTFSEFIRSHVIKTDGQIGYLAQHQLFDQIPELKADFSVPEYCNFSDNENETYPDINAWFGPKGTVSPLHYDPKNNLLCQVFGCKQIILYHPDDQLCLYPYDTKLLSNTAEVDPLNPKYDKFPEFKKATGYMCYLHPGEMLYIPPKWWHYVVSLTPSFSISFWWS</sequence>
<dbReference type="AlphaFoldDB" id="A0AA39KLH5"/>
<keyword evidence="11" id="KW-1185">Reference proteome</keyword>
<comment type="subcellular location">
    <subcellularLocation>
        <location evidence="1">Endoplasmic reticulum membrane</location>
        <topology evidence="1">Single-pass membrane protein</topology>
    </subcellularLocation>
</comment>
<dbReference type="Proteomes" id="UP001168990">
    <property type="component" value="Unassembled WGS sequence"/>
</dbReference>
<dbReference type="EMBL" id="JAQQBS010001422">
    <property type="protein sequence ID" value="KAK0165762.1"/>
    <property type="molecule type" value="Genomic_DNA"/>
</dbReference>
<dbReference type="InterPro" id="IPR003347">
    <property type="entry name" value="JmjC_dom"/>
</dbReference>
<dbReference type="GO" id="GO:0004577">
    <property type="term" value="F:N-acetylglucosaminyldiphosphodolichol N-acetylglucosaminyltransferase activity"/>
    <property type="evidence" value="ECO:0007669"/>
    <property type="project" value="TreeGrafter"/>
</dbReference>
<dbReference type="SMART" id="SM00558">
    <property type="entry name" value="JmjC"/>
    <property type="match status" value="1"/>
</dbReference>
<evidence type="ECO:0000313" key="10">
    <source>
        <dbReference type="EMBL" id="KAK0165762.1"/>
    </source>
</evidence>
<dbReference type="InterPro" id="IPR013969">
    <property type="entry name" value="Oligosacch_biosynth_Alg14"/>
</dbReference>
<keyword evidence="4 8" id="KW-0812">Transmembrane</keyword>
<dbReference type="SUPFAM" id="SSF51197">
    <property type="entry name" value="Clavaminate synthase-like"/>
    <property type="match status" value="1"/>
</dbReference>
<feature type="transmembrane region" description="Helical" evidence="8">
    <location>
        <begin position="6"/>
        <end position="26"/>
    </location>
</feature>
<proteinExistence type="inferred from homology"/>
<accession>A0AA39KLH5</accession>
<dbReference type="Pfam" id="PF13621">
    <property type="entry name" value="Cupin_8"/>
    <property type="match status" value="1"/>
</dbReference>
<keyword evidence="7 8" id="KW-0472">Membrane</keyword>
<evidence type="ECO:0000256" key="1">
    <source>
        <dbReference type="ARBA" id="ARBA00004389"/>
    </source>
</evidence>
<evidence type="ECO:0000259" key="9">
    <source>
        <dbReference type="PROSITE" id="PS51184"/>
    </source>
</evidence>
<dbReference type="Pfam" id="PF08660">
    <property type="entry name" value="Alg14"/>
    <property type="match status" value="1"/>
</dbReference>
<dbReference type="Gene3D" id="3.40.50.2000">
    <property type="entry name" value="Glycogen Phosphorylase B"/>
    <property type="match status" value="1"/>
</dbReference>
<name>A0AA39KLH5_9HYME</name>
<protein>
    <recommendedName>
        <fullName evidence="3">UDP-N-acetylglucosamine transferase subunit ALG14</fullName>
    </recommendedName>
</protein>
<dbReference type="PANTHER" id="PTHR12154">
    <property type="entry name" value="GLYCOSYL TRANSFERASE-RELATED"/>
    <property type="match status" value="1"/>
</dbReference>
<evidence type="ECO:0000256" key="8">
    <source>
        <dbReference type="SAM" id="Phobius"/>
    </source>
</evidence>